<dbReference type="RefSeq" id="WP_144243566.1">
    <property type="nucleotide sequence ID" value="NZ_CP007794.1"/>
</dbReference>
<reference evidence="1 2" key="1">
    <citation type="submission" date="2019-07" db="EMBL/GenBank/DDBJ databases">
        <title>Genome sequencing of the stress-tolerant strain Azospirillum brasilense Az19.</title>
        <authorList>
            <person name="Maroniche G.A."/>
            <person name="Garcia J.E."/>
            <person name="Pagnussat L."/>
            <person name="Amenta M."/>
            <person name="Creus C.M."/>
        </authorList>
    </citation>
    <scope>NUCLEOTIDE SEQUENCE [LARGE SCALE GENOMIC DNA]</scope>
    <source>
        <strain evidence="1 2">Az19</strain>
    </source>
</reference>
<gene>
    <name evidence="1" type="ORF">FH063_002616</name>
</gene>
<name>A0A5B0KQF0_9PROT</name>
<protein>
    <submittedName>
        <fullName evidence="1">Uncharacterized protein</fullName>
    </submittedName>
</protein>
<proteinExistence type="predicted"/>
<sequence length="316" mass="33016">MNVLGTSNLTNGSVQSLNSLSQATSASPKTVAGIPAPTDQVSFSPLASALRDESLNAFNALSVETRSQLSSLVDSGALSGEDVHNALKQRTKEARLGAYAATFRMTNNDNADLFSSGSATSSDFREALRAASEKRAGMMEKLSALLQSGQDGSDDYAALSDQLKALTPNARLLAGGSGVVNPFQPIDPGESRLMSTRGETDAVYKLKAAGVDLSAIDKALRPMGERDAASLVAERTGLPQTHTVSKDREFSLDQALIQPITAQPSAAGAVSGTDGRVIDTDFLTNVGSAIGPLKGNAFGEDAEAARQYWRGLRASY</sequence>
<dbReference type="AlphaFoldDB" id="A0A5B0KQF0"/>
<dbReference type="EMBL" id="VEWN01000014">
    <property type="protein sequence ID" value="KAA1053648.1"/>
    <property type="molecule type" value="Genomic_DNA"/>
</dbReference>
<dbReference type="Proteomes" id="UP000325333">
    <property type="component" value="Unassembled WGS sequence"/>
</dbReference>
<comment type="caution">
    <text evidence="1">The sequence shown here is derived from an EMBL/GenBank/DDBJ whole genome shotgun (WGS) entry which is preliminary data.</text>
</comment>
<accession>A0A5B0KQF0</accession>
<organism evidence="1 2">
    <name type="scientific">Azospirillum argentinense</name>
    <dbReference type="NCBI Taxonomy" id="2970906"/>
    <lineage>
        <taxon>Bacteria</taxon>
        <taxon>Pseudomonadati</taxon>
        <taxon>Pseudomonadota</taxon>
        <taxon>Alphaproteobacteria</taxon>
        <taxon>Rhodospirillales</taxon>
        <taxon>Azospirillaceae</taxon>
        <taxon>Azospirillum</taxon>
    </lineage>
</organism>
<evidence type="ECO:0000313" key="1">
    <source>
        <dbReference type="EMBL" id="KAA1053648.1"/>
    </source>
</evidence>
<evidence type="ECO:0000313" key="2">
    <source>
        <dbReference type="Proteomes" id="UP000325333"/>
    </source>
</evidence>